<dbReference type="AlphaFoldDB" id="A0A9P5IUE9"/>
<protein>
    <submittedName>
        <fullName evidence="2">Uncharacterized protein</fullName>
    </submittedName>
</protein>
<gene>
    <name evidence="2" type="ORF">EAE97_003243</name>
</gene>
<accession>A0A9P5IUE9</accession>
<comment type="caution">
    <text evidence="2">The sequence shown here is derived from an EMBL/GenBank/DDBJ whole genome shotgun (WGS) entry which is preliminary data.</text>
</comment>
<organism evidence="2 3">
    <name type="scientific">Botrytis byssoidea</name>
    <dbReference type="NCBI Taxonomy" id="139641"/>
    <lineage>
        <taxon>Eukaryota</taxon>
        <taxon>Fungi</taxon>
        <taxon>Dikarya</taxon>
        <taxon>Ascomycota</taxon>
        <taxon>Pezizomycotina</taxon>
        <taxon>Leotiomycetes</taxon>
        <taxon>Helotiales</taxon>
        <taxon>Sclerotiniaceae</taxon>
        <taxon>Botrytis</taxon>
    </lineage>
</organism>
<dbReference type="RefSeq" id="XP_038735618.1">
    <property type="nucleotide sequence ID" value="XM_038873755.1"/>
</dbReference>
<dbReference type="EMBL" id="RCSW01000005">
    <property type="protein sequence ID" value="KAF7949734.1"/>
    <property type="molecule type" value="Genomic_DNA"/>
</dbReference>
<keyword evidence="1" id="KW-0732">Signal</keyword>
<feature type="signal peptide" evidence="1">
    <location>
        <begin position="1"/>
        <end position="24"/>
    </location>
</feature>
<evidence type="ECO:0000313" key="2">
    <source>
        <dbReference type="EMBL" id="KAF7949734.1"/>
    </source>
</evidence>
<sequence>MKSVWLKFYFIILFFLLPLTGGDAALPVLPLERKERKSETRIRPEACSELIFVLLREYKQKVHDVYGLYHSYSWNNVHLVRIPTPNG</sequence>
<proteinExistence type="predicted"/>
<keyword evidence="3" id="KW-1185">Reference proteome</keyword>
<name>A0A9P5IUE9_9HELO</name>
<dbReference type="GeneID" id="62146832"/>
<evidence type="ECO:0000313" key="3">
    <source>
        <dbReference type="Proteomes" id="UP000710849"/>
    </source>
</evidence>
<dbReference type="Proteomes" id="UP000710849">
    <property type="component" value="Unassembled WGS sequence"/>
</dbReference>
<reference evidence="2 3" key="1">
    <citation type="journal article" date="2020" name="Genome Biol. Evol.">
        <title>Comparative genomics of Sclerotiniaceae.</title>
        <authorList>
            <person name="Valero Jimenez C.A."/>
            <person name="Steentjes M."/>
            <person name="Scholten O.E."/>
            <person name="Van Kan J.A.L."/>
        </authorList>
    </citation>
    <scope>NUCLEOTIDE SEQUENCE [LARGE SCALE GENOMIC DNA]</scope>
    <source>
        <strain evidence="2 3">MUCL 94</strain>
    </source>
</reference>
<evidence type="ECO:0000256" key="1">
    <source>
        <dbReference type="SAM" id="SignalP"/>
    </source>
</evidence>
<feature type="chain" id="PRO_5040259449" evidence="1">
    <location>
        <begin position="25"/>
        <end position="87"/>
    </location>
</feature>